<dbReference type="RefSeq" id="WP_007184763.1">
    <property type="nucleotide sequence ID" value="NZ_AKGD01000001.1"/>
</dbReference>
<keyword evidence="4" id="KW-1185">Reference proteome</keyword>
<dbReference type="OrthoDB" id="7063102at2"/>
<evidence type="ECO:0000256" key="2">
    <source>
        <dbReference type="SAM" id="SignalP"/>
    </source>
</evidence>
<dbReference type="PROSITE" id="PS51257">
    <property type="entry name" value="PROKAR_LIPOPROTEIN"/>
    <property type="match status" value="1"/>
</dbReference>
<organism evidence="3 4">
    <name type="scientific">Hydrocarboniphaga effusa AP103</name>
    <dbReference type="NCBI Taxonomy" id="1172194"/>
    <lineage>
        <taxon>Bacteria</taxon>
        <taxon>Pseudomonadati</taxon>
        <taxon>Pseudomonadota</taxon>
        <taxon>Gammaproteobacteria</taxon>
        <taxon>Nevskiales</taxon>
        <taxon>Nevskiaceae</taxon>
        <taxon>Hydrocarboniphaga</taxon>
    </lineage>
</organism>
<keyword evidence="2" id="KW-0732">Signal</keyword>
<protein>
    <recommendedName>
        <fullName evidence="5">Bacterial collagen-like protein middle domain-containing protein</fullName>
    </recommendedName>
</protein>
<sequence length="418" mass="40629">MLKPSIKLILSAAALSSMTLLVACGGGGGASGSDSDTPDNPSIGGNAVTGPLDPVQSQLSSSVIEPLANTVDGTPLKSVLVCADTIVNQNVLDIVDTVLAPLQSAAANPGAINQAALTDAMNSLVVNLSTLLQGLAGTAASCSADGSLSLDQLQQVLTALNGTPLAPLSTQLGPVLQQIATQLSAGSGGGNGGADLQLSSAAALVAQLNTALQAALAQIPAQAYEVPVVGGTLSTISTALNDTQALLNSALNYNAAGTRNALQTLLDHLLVNVTTQIVPLAAIEEQAGQPGVISSQIAQAANQLATLVAGTVGQVLSPAFDSLLNGALSPILDPIENQVLPAILGPLTAALSGGANGGTGGALGGTVLAPVVNLVQQVLGTLTGGLGGGTGTGGTGTGSGSSCPFANYPLLSILCGRG</sequence>
<evidence type="ECO:0000313" key="3">
    <source>
        <dbReference type="EMBL" id="EIT71677.1"/>
    </source>
</evidence>
<evidence type="ECO:0008006" key="5">
    <source>
        <dbReference type="Google" id="ProtNLM"/>
    </source>
</evidence>
<feature type="signal peptide" evidence="2">
    <location>
        <begin position="1"/>
        <end position="23"/>
    </location>
</feature>
<dbReference type="PATRIC" id="fig|1172194.4.peg.1755"/>
<evidence type="ECO:0000256" key="1">
    <source>
        <dbReference type="SAM" id="MobiDB-lite"/>
    </source>
</evidence>
<gene>
    <name evidence="3" type="ORF">WQQ_18140</name>
</gene>
<dbReference type="AlphaFoldDB" id="I7ZIU9"/>
<dbReference type="Proteomes" id="UP000003704">
    <property type="component" value="Unassembled WGS sequence"/>
</dbReference>
<dbReference type="EMBL" id="AKGD01000001">
    <property type="protein sequence ID" value="EIT71677.1"/>
    <property type="molecule type" value="Genomic_DNA"/>
</dbReference>
<feature type="region of interest" description="Disordered" evidence="1">
    <location>
        <begin position="29"/>
        <end position="51"/>
    </location>
</feature>
<feature type="chain" id="PRO_5003712723" description="Bacterial collagen-like protein middle domain-containing protein" evidence="2">
    <location>
        <begin position="24"/>
        <end position="418"/>
    </location>
</feature>
<accession>I7ZIU9</accession>
<comment type="caution">
    <text evidence="3">The sequence shown here is derived from an EMBL/GenBank/DDBJ whole genome shotgun (WGS) entry which is preliminary data.</text>
</comment>
<evidence type="ECO:0000313" key="4">
    <source>
        <dbReference type="Proteomes" id="UP000003704"/>
    </source>
</evidence>
<name>I7ZIU9_9GAMM</name>
<reference evidence="3 4" key="1">
    <citation type="journal article" date="2012" name="J. Bacteriol.">
        <title>Genome Sequence of n-Alkane-Degrading Hydrocarboniphaga effusa Strain AP103T (ATCC BAA-332T).</title>
        <authorList>
            <person name="Chang H.K."/>
            <person name="Zylstra G.J."/>
            <person name="Chae J.C."/>
        </authorList>
    </citation>
    <scope>NUCLEOTIDE SEQUENCE [LARGE SCALE GENOMIC DNA]</scope>
    <source>
        <strain evidence="3 4">AP103</strain>
    </source>
</reference>
<proteinExistence type="predicted"/>